<name>A0ABT6NA40_9FIRM</name>
<sequence>MLGVLAIIMTLFALMYLAYRGITVLVLAPLLAMLAAMLSGEIPALYALSSIFMPAAAGYIKSYFPVFLAGAIFGKLMGVTGAATSIAHFISEKLGKKHAIAAVVVATSLLTYGGVSLFVVVFAMYPIGAMLYREADIPKRLLPAAIALGAFTFTMTAMPGSPQYLNTMPTKYFGTTIYAGFWLGIIGSACMFFGGLWWLNRRAKKLNAAGEGYGVHENEGLVETYDNIPKFWIAIAPIIIVFVMNFVLTNWYFKLDSVIAKLHAYNPDATVDGTWPVIIGLGTAIVFILIALRKYLKNTNKVIFEGAVGSLLPIFNTGSEVGYGGVIKSLAAFGTVKGAIVAMSIPSIFKVAFSTTLLAGIVGSSSGGTAIALEVLAPEFLQMGIDPGALHRIMLIAAGGLDSLPHCGAVITLLSVCKVNHKEAYLDIAALTVVIPLLTVIVVCLSYLLFGIV</sequence>
<dbReference type="RefSeq" id="WP_281093095.1">
    <property type="nucleotide sequence ID" value="NZ_JARYZI010000002.1"/>
</dbReference>
<feature type="transmembrane region" description="Helical" evidence="1">
    <location>
        <begin position="393"/>
        <end position="416"/>
    </location>
</feature>
<comment type="caution">
    <text evidence="2">The sequence shown here is derived from an EMBL/GenBank/DDBJ whole genome shotgun (WGS) entry which is preliminary data.</text>
</comment>
<dbReference type="Proteomes" id="UP001158045">
    <property type="component" value="Unassembled WGS sequence"/>
</dbReference>
<reference evidence="2 3" key="1">
    <citation type="submission" date="2023-04" db="EMBL/GenBank/DDBJ databases">
        <title>Fusibacter bizertensis strain WBS, isolated from littoral bottom sediments of the Arctic seas - biochemical and genomic analysis.</title>
        <authorList>
            <person name="Brioukhanov A.L."/>
        </authorList>
    </citation>
    <scope>NUCLEOTIDE SEQUENCE [LARGE SCALE GENOMIC DNA]</scope>
    <source>
        <strain evidence="2 3">WBS</strain>
    </source>
</reference>
<dbReference type="PANTHER" id="PTHR30354:SF7">
    <property type="entry name" value="BLL7963 PROTEIN"/>
    <property type="match status" value="1"/>
</dbReference>
<feature type="transmembrane region" description="Helical" evidence="1">
    <location>
        <begin position="99"/>
        <end position="128"/>
    </location>
</feature>
<keyword evidence="1" id="KW-1133">Transmembrane helix</keyword>
<keyword evidence="3" id="KW-1185">Reference proteome</keyword>
<dbReference type="Pfam" id="PF02447">
    <property type="entry name" value="GntP_permease"/>
    <property type="match status" value="1"/>
</dbReference>
<dbReference type="InterPro" id="IPR003474">
    <property type="entry name" value="Glcn_transporter"/>
</dbReference>
<evidence type="ECO:0000313" key="2">
    <source>
        <dbReference type="EMBL" id="MDH8677283.1"/>
    </source>
</evidence>
<evidence type="ECO:0000256" key="1">
    <source>
        <dbReference type="SAM" id="Phobius"/>
    </source>
</evidence>
<feature type="transmembrane region" description="Helical" evidence="1">
    <location>
        <begin position="273"/>
        <end position="292"/>
    </location>
</feature>
<keyword evidence="1" id="KW-0472">Membrane</keyword>
<accession>A0ABT6NA40</accession>
<keyword evidence="1" id="KW-0812">Transmembrane</keyword>
<feature type="transmembrane region" description="Helical" evidence="1">
    <location>
        <begin position="428"/>
        <end position="450"/>
    </location>
</feature>
<feature type="transmembrane region" description="Helical" evidence="1">
    <location>
        <begin position="231"/>
        <end position="253"/>
    </location>
</feature>
<dbReference type="PANTHER" id="PTHR30354">
    <property type="entry name" value="GNT FAMILY GLUCONATE TRANSPORTER"/>
    <property type="match status" value="1"/>
</dbReference>
<feature type="transmembrane region" description="Helical" evidence="1">
    <location>
        <begin position="64"/>
        <end position="87"/>
    </location>
</feature>
<protein>
    <submittedName>
        <fullName evidence="2">GntP family permease</fullName>
    </submittedName>
</protein>
<feature type="transmembrane region" description="Helical" evidence="1">
    <location>
        <begin position="178"/>
        <end position="199"/>
    </location>
</feature>
<feature type="transmembrane region" description="Helical" evidence="1">
    <location>
        <begin position="351"/>
        <end position="373"/>
    </location>
</feature>
<organism evidence="2 3">
    <name type="scientific">Fusibacter bizertensis</name>
    <dbReference type="NCBI Taxonomy" id="1488331"/>
    <lineage>
        <taxon>Bacteria</taxon>
        <taxon>Bacillati</taxon>
        <taxon>Bacillota</taxon>
        <taxon>Clostridia</taxon>
        <taxon>Eubacteriales</taxon>
        <taxon>Eubacteriales Family XII. Incertae Sedis</taxon>
        <taxon>Fusibacter</taxon>
    </lineage>
</organism>
<dbReference type="EMBL" id="JARYZI010000002">
    <property type="protein sequence ID" value="MDH8677283.1"/>
    <property type="molecule type" value="Genomic_DNA"/>
</dbReference>
<feature type="transmembrane region" description="Helical" evidence="1">
    <location>
        <begin position="140"/>
        <end position="158"/>
    </location>
</feature>
<proteinExistence type="predicted"/>
<gene>
    <name evidence="2" type="ORF">QE109_03935</name>
</gene>
<evidence type="ECO:0000313" key="3">
    <source>
        <dbReference type="Proteomes" id="UP001158045"/>
    </source>
</evidence>